<name>K7YMA7_9PROT</name>
<dbReference type="KEGG" id="thal:A1OE_449"/>
<organism evidence="1 2">
    <name type="scientific">Candidatus Endolissoclinum faulkneri L2</name>
    <dbReference type="NCBI Taxonomy" id="1193729"/>
    <lineage>
        <taxon>Bacteria</taxon>
        <taxon>Pseudomonadati</taxon>
        <taxon>Pseudomonadota</taxon>
        <taxon>Alphaproteobacteria</taxon>
        <taxon>Rhodospirillales</taxon>
        <taxon>Rhodospirillaceae</taxon>
        <taxon>Candidatus Endolissoclinum</taxon>
    </lineage>
</organism>
<reference evidence="1 2" key="1">
    <citation type="journal article" date="2012" name="Proc. Natl. Acad. Sci. U.S.A.">
        <title>Genome streamlining and chemical defense in a coral reef symbiosis.</title>
        <authorList>
            <person name="Kwan J.C."/>
            <person name="Donia M.S."/>
            <person name="Han A.W."/>
            <person name="Hirose E."/>
            <person name="Haygood M.G."/>
            <person name="Schmidt E.W."/>
        </authorList>
    </citation>
    <scope>NUCLEOTIDE SEQUENCE [LARGE SCALE GENOMIC DNA]</scope>
    <source>
        <strain evidence="1 2">L2</strain>
    </source>
</reference>
<dbReference type="Proteomes" id="UP000010077">
    <property type="component" value="Chromosome"/>
</dbReference>
<proteinExistence type="predicted"/>
<dbReference type="AlphaFoldDB" id="K7YMA7"/>
<evidence type="ECO:0000313" key="2">
    <source>
        <dbReference type="Proteomes" id="UP000010077"/>
    </source>
</evidence>
<evidence type="ECO:0000313" key="1">
    <source>
        <dbReference type="EMBL" id="AFX98642.1"/>
    </source>
</evidence>
<protein>
    <submittedName>
        <fullName evidence="1">Uncharacterized protein</fullName>
    </submittedName>
</protein>
<keyword evidence="2" id="KW-1185">Reference proteome</keyword>
<accession>K7YMA7</accession>
<dbReference type="HOGENOM" id="CLU_3267244_0_0_5"/>
<dbReference type="EMBL" id="CP003539">
    <property type="protein sequence ID" value="AFX98642.1"/>
    <property type="molecule type" value="Genomic_DNA"/>
</dbReference>
<gene>
    <name evidence="1" type="ORF">A1OE_449</name>
</gene>
<sequence length="41" mass="4751">MYHLAIHIVPSNYHLQNTSLSPTARLLQLPDNIQLWLLPDI</sequence>